<organism evidence="3 4">
    <name type="scientific">Dissostichus mawsoni</name>
    <name type="common">Antarctic cod</name>
    <dbReference type="NCBI Taxonomy" id="36200"/>
    <lineage>
        <taxon>Eukaryota</taxon>
        <taxon>Metazoa</taxon>
        <taxon>Chordata</taxon>
        <taxon>Craniata</taxon>
        <taxon>Vertebrata</taxon>
        <taxon>Euteleostomi</taxon>
        <taxon>Actinopterygii</taxon>
        <taxon>Neopterygii</taxon>
        <taxon>Teleostei</taxon>
        <taxon>Neoteleostei</taxon>
        <taxon>Acanthomorphata</taxon>
        <taxon>Eupercaria</taxon>
        <taxon>Perciformes</taxon>
        <taxon>Notothenioidei</taxon>
        <taxon>Nototheniidae</taxon>
        <taxon>Dissostichus</taxon>
    </lineage>
</organism>
<dbReference type="Proteomes" id="UP000518266">
    <property type="component" value="Unassembled WGS sequence"/>
</dbReference>
<dbReference type="Gene3D" id="2.160.20.80">
    <property type="entry name" value="E3 ubiquitin-protein ligase SopA"/>
    <property type="match status" value="2"/>
</dbReference>
<feature type="domain" description="Integrase core" evidence="2">
    <location>
        <begin position="606"/>
        <end position="782"/>
    </location>
</feature>
<evidence type="ECO:0000259" key="2">
    <source>
        <dbReference type="Pfam" id="PF24764"/>
    </source>
</evidence>
<keyword evidence="1" id="KW-0732">Signal</keyword>
<evidence type="ECO:0000313" key="3">
    <source>
        <dbReference type="EMBL" id="KAF3845648.1"/>
    </source>
</evidence>
<dbReference type="PANTHER" id="PTHR46791">
    <property type="entry name" value="EXPRESSED PROTEIN"/>
    <property type="match status" value="1"/>
</dbReference>
<proteinExistence type="predicted"/>
<accession>A0A7J5YBD7</accession>
<dbReference type="AlphaFoldDB" id="A0A7J5YBD7"/>
<dbReference type="OrthoDB" id="10045093at2759"/>
<evidence type="ECO:0000313" key="4">
    <source>
        <dbReference type="Proteomes" id="UP000518266"/>
    </source>
</evidence>
<evidence type="ECO:0000256" key="1">
    <source>
        <dbReference type="SAM" id="SignalP"/>
    </source>
</evidence>
<feature type="signal peptide" evidence="1">
    <location>
        <begin position="1"/>
        <end position="36"/>
    </location>
</feature>
<comment type="caution">
    <text evidence="3">The sequence shown here is derived from an EMBL/GenBank/DDBJ whole genome shotgun (WGS) entry which is preliminary data.</text>
</comment>
<dbReference type="Pfam" id="PF24764">
    <property type="entry name" value="rva_4"/>
    <property type="match status" value="1"/>
</dbReference>
<gene>
    <name evidence="3" type="ORF">F7725_008811</name>
</gene>
<dbReference type="EMBL" id="JAAKFY010000015">
    <property type="protein sequence ID" value="KAF3845648.1"/>
    <property type="molecule type" value="Genomic_DNA"/>
</dbReference>
<dbReference type="PANTHER" id="PTHR46791:SF13">
    <property type="entry name" value="CLR5 DOMAIN-CONTAINING PROTEIN"/>
    <property type="match status" value="1"/>
</dbReference>
<name>A0A7J5YBD7_DISMA</name>
<feature type="chain" id="PRO_5029744558" description="Integrase core domain-containing protein" evidence="1">
    <location>
        <begin position="37"/>
        <end position="852"/>
    </location>
</feature>
<keyword evidence="4" id="KW-1185">Reference proteome</keyword>
<protein>
    <recommendedName>
        <fullName evidence="2">Integrase core domain-containing protein</fullName>
    </recommendedName>
</protein>
<dbReference type="InterPro" id="IPR058913">
    <property type="entry name" value="Integrase_dom_put"/>
</dbReference>
<sequence>MSLSLPSRSDLLLLSRTLLHLVLHLVLLLGPAPIGPAPIGHAPLQPMLRLPLLQNLVQVEPPSVVHQEVLHLHHRLVPITSEMAWKSRPYFLMALRVRQVRVRQVRVRQVRVRQVRVRQVRVRQVRVRQVRVRQVRVRQVRVRQVRVRQVRVRQLRGRQVRVRQVRVRQVRVRQVRVRQVRVRQVRVRQVRVRQVRVRQVRVRQLRVRQLRVRQVRVRQVRVRQLRGRQLRVRQLRVRQVRVRQLRGRQLRVRQLRVRQVRVRQVRVRQVRVRQLRGRQVRVRQVRVRQLRVRQLRTGESQTGESQTGESPTGEVRQVRVRQVRVRQVRVRQVRVRQLRVRQVRVRQVRVRQVRVRQLRGRQLRVRQLRVRQVRVRQVRVRQLRGRQLRVRQLRVRVRQVRVRQLRGRQVRVRQVRVRQVRVRQVRVRQLRVRQLRVRQVRVRQLRVRQVRVRQLRVRQVRVRQVRVRQVRVRQVRVRQVDRSMVVAMDRDALIKLYFGLGMSYQDILTTLALQGIIVSKSTLRRILRACGLNRRKYADLEVAIDYIVGQLGGPGQLHGYRWMYAKLLERGIRIRKEDVRILLSLLDPVNSQARLKRRLSRRKYFSQGPNFIWHVDGYDKLKPYGICINGCIDGYSRRIIWLKAAFTNSDPKVIGSYFVEAIENVGGYPRLLRTDMGTENVLLRDIQQFLRRNDEDDRAGERSYITGASTANQRIESWWGVMRKEGVQYWIQQLGELKDEGLFTGDFLDKALVQLCFMAIIQEDLNEIRHVWNAHRIRPSTNANVPAGIPNIMYTAPHLWGADDLLVPFSDDLPTCKESCKFLTSVPCDEDVFDLCTIIMEESGMGFPMNRL</sequence>
<reference evidence="3 4" key="1">
    <citation type="submission" date="2020-03" db="EMBL/GenBank/DDBJ databases">
        <title>Dissostichus mawsoni Genome sequencing and assembly.</title>
        <authorList>
            <person name="Park H."/>
        </authorList>
    </citation>
    <scope>NUCLEOTIDE SEQUENCE [LARGE SCALE GENOMIC DNA]</scope>
    <source>
        <strain evidence="3">DM0001</strain>
        <tissue evidence="3">Muscle</tissue>
    </source>
</reference>